<feature type="region of interest" description="Disordered" evidence="1">
    <location>
        <begin position="1"/>
        <end position="41"/>
    </location>
</feature>
<dbReference type="AlphaFoldDB" id="A0A9W9T4Q5"/>
<evidence type="ECO:0000313" key="2">
    <source>
        <dbReference type="EMBL" id="KAJ5209417.1"/>
    </source>
</evidence>
<reference evidence="2" key="2">
    <citation type="journal article" date="2023" name="IMA Fungus">
        <title>Comparative genomic study of the Penicillium genus elucidates a diverse pangenome and 15 lateral gene transfer events.</title>
        <authorList>
            <person name="Petersen C."/>
            <person name="Sorensen T."/>
            <person name="Nielsen M.R."/>
            <person name="Sondergaard T.E."/>
            <person name="Sorensen J.L."/>
            <person name="Fitzpatrick D.A."/>
            <person name="Frisvad J.C."/>
            <person name="Nielsen K.L."/>
        </authorList>
    </citation>
    <scope>NUCLEOTIDE SEQUENCE</scope>
    <source>
        <strain evidence="2">IBT 20477</strain>
    </source>
</reference>
<evidence type="ECO:0000313" key="3">
    <source>
        <dbReference type="Proteomes" id="UP001150942"/>
    </source>
</evidence>
<dbReference type="Proteomes" id="UP001150942">
    <property type="component" value="Unassembled WGS sequence"/>
</dbReference>
<sequence>MVPELQNEVSRETTGRRTGRPSISNRSEATTSRSDASIPRVHVEDLQGLSLGDHPASDMVLSYGASSHSHRNDPILGDAQRKYDREVQKSLEPAYVIPGSNGERETLDPRYKRQSDPRRFFPNWQSLFTCQMRVVLKAPADT</sequence>
<evidence type="ECO:0000256" key="1">
    <source>
        <dbReference type="SAM" id="MobiDB-lite"/>
    </source>
</evidence>
<proteinExistence type="predicted"/>
<organism evidence="2 3">
    <name type="scientific">Penicillium cf. viridicatum</name>
    <dbReference type="NCBI Taxonomy" id="2972119"/>
    <lineage>
        <taxon>Eukaryota</taxon>
        <taxon>Fungi</taxon>
        <taxon>Dikarya</taxon>
        <taxon>Ascomycota</taxon>
        <taxon>Pezizomycotina</taxon>
        <taxon>Eurotiomycetes</taxon>
        <taxon>Eurotiomycetidae</taxon>
        <taxon>Eurotiales</taxon>
        <taxon>Aspergillaceae</taxon>
        <taxon>Penicillium</taxon>
    </lineage>
</organism>
<gene>
    <name evidence="2" type="ORF">N7449_003796</name>
</gene>
<protein>
    <submittedName>
        <fullName evidence="2">Uncharacterized protein</fullName>
    </submittedName>
</protein>
<keyword evidence="3" id="KW-1185">Reference proteome</keyword>
<accession>A0A9W9T4Q5</accession>
<name>A0A9W9T4Q5_9EURO</name>
<dbReference type="EMBL" id="JAPQKQ010000002">
    <property type="protein sequence ID" value="KAJ5209417.1"/>
    <property type="molecule type" value="Genomic_DNA"/>
</dbReference>
<dbReference type="OrthoDB" id="3559580at2759"/>
<reference evidence="2" key="1">
    <citation type="submission" date="2022-11" db="EMBL/GenBank/DDBJ databases">
        <authorList>
            <person name="Petersen C."/>
        </authorList>
    </citation>
    <scope>NUCLEOTIDE SEQUENCE</scope>
    <source>
        <strain evidence="2">IBT 20477</strain>
    </source>
</reference>
<feature type="compositionally biased region" description="Polar residues" evidence="1">
    <location>
        <begin position="21"/>
        <end position="35"/>
    </location>
</feature>
<comment type="caution">
    <text evidence="2">The sequence shown here is derived from an EMBL/GenBank/DDBJ whole genome shotgun (WGS) entry which is preliminary data.</text>
</comment>